<comment type="caution">
    <text evidence="7">The sequence shown here is derived from an EMBL/GenBank/DDBJ whole genome shotgun (WGS) entry which is preliminary data.</text>
</comment>
<gene>
    <name evidence="7" type="ORF">Q7C36_018925</name>
</gene>
<feature type="compositionally biased region" description="Basic and acidic residues" evidence="5">
    <location>
        <begin position="432"/>
        <end position="462"/>
    </location>
</feature>
<feature type="domain" description="LIM zinc-binding" evidence="6">
    <location>
        <begin position="260"/>
        <end position="320"/>
    </location>
</feature>
<dbReference type="FunFam" id="2.10.110.10:FF:000002">
    <property type="entry name" value="LIM domain and actin-binding 1"/>
    <property type="match status" value="1"/>
</dbReference>
<dbReference type="PANTHER" id="PTHR24206">
    <property type="entry name" value="OS06G0237300 PROTEIN"/>
    <property type="match status" value="1"/>
</dbReference>
<dbReference type="CDD" id="cd09485">
    <property type="entry name" value="LIM_Eplin_alpha_beta"/>
    <property type="match status" value="1"/>
</dbReference>
<sequence length="635" mass="70254">MAVSSFNRRQWASQSLRVTAKELSIVGPQGKNSAIAERFSKYQKAAEEISTDKKKAVEGVTLHPGTLSALKKRWEAEQPFSSDQIPHTPSAYTPPRSANSANANFLSKVNEMEKTPQRDTADRDKTNVPLSSLKMMFESKVSEESLQPSGSDPDKMDLGDKGVFETAVETTPLRERMALYQAAVSKLDVSSSSCGQSEVDTEARAYRVKQKENVPPVLLDVPSSPDPESRKTPTTDNSDVATPVSEQTKTVKKFSLPPRESCVMCTKTVYPLERLVANQQIYHNSCFRCTHCNTKLSLANYASLHNVVYCKPHFCQLFKAKGNYEEGFGLRPHKELWDTRGEDAEDQVDSKELLANASSPTVEESPCVKVNVLAASLETRAQDASERMEKPVETRRLKISWPPRADSEDASSQSGGCALTEEAAVCPSRPKWPPEGDKSPLCIEKAELPDSRRSTSLKERSRPFSVTSPASALPPGDSSPLCAGKEVFADVRRSASLQERSRPCSSSRPTSDVNPPSLIPPAQPQLLQEEGVCEEPGQEEMEEEEVECKRDDGATEEKDQLEEEEPPSFTCQSTSLDDTPPSSPLSEGESSSGFEQKHSQDVGFFDDEEEQDECVEDVIRKNRYYEEDDDNDDDD</sequence>
<keyword evidence="2 4" id="KW-0862">Zinc</keyword>
<feature type="compositionally biased region" description="Basic and acidic residues" evidence="5">
    <location>
        <begin position="547"/>
        <end position="558"/>
    </location>
</feature>
<evidence type="ECO:0000313" key="8">
    <source>
        <dbReference type="Proteomes" id="UP001187315"/>
    </source>
</evidence>
<dbReference type="InterPro" id="IPR001781">
    <property type="entry name" value="Znf_LIM"/>
</dbReference>
<proteinExistence type="predicted"/>
<feature type="compositionally biased region" description="Polar residues" evidence="5">
    <location>
        <begin position="234"/>
        <end position="248"/>
    </location>
</feature>
<organism evidence="7 8">
    <name type="scientific">Tachysurus vachellii</name>
    <name type="common">Darkbarbel catfish</name>
    <name type="synonym">Pelteobagrus vachellii</name>
    <dbReference type="NCBI Taxonomy" id="175792"/>
    <lineage>
        <taxon>Eukaryota</taxon>
        <taxon>Metazoa</taxon>
        <taxon>Chordata</taxon>
        <taxon>Craniata</taxon>
        <taxon>Vertebrata</taxon>
        <taxon>Euteleostomi</taxon>
        <taxon>Actinopterygii</taxon>
        <taxon>Neopterygii</taxon>
        <taxon>Teleostei</taxon>
        <taxon>Ostariophysi</taxon>
        <taxon>Siluriformes</taxon>
        <taxon>Bagridae</taxon>
        <taxon>Tachysurus</taxon>
    </lineage>
</organism>
<evidence type="ECO:0000256" key="3">
    <source>
        <dbReference type="ARBA" id="ARBA00023038"/>
    </source>
</evidence>
<reference evidence="7" key="1">
    <citation type="submission" date="2023-08" db="EMBL/GenBank/DDBJ databases">
        <title>Pelteobagrus vachellii genome.</title>
        <authorList>
            <person name="Liu H."/>
        </authorList>
    </citation>
    <scope>NUCLEOTIDE SEQUENCE</scope>
    <source>
        <strain evidence="7">PRFRI_2022a</strain>
        <tissue evidence="7">Muscle</tissue>
    </source>
</reference>
<protein>
    <recommendedName>
        <fullName evidence="6">LIM zinc-binding domain-containing protein</fullName>
    </recommendedName>
</protein>
<feature type="region of interest" description="Disordered" evidence="5">
    <location>
        <begin position="112"/>
        <end position="131"/>
    </location>
</feature>
<dbReference type="Proteomes" id="UP001187315">
    <property type="component" value="Unassembled WGS sequence"/>
</dbReference>
<feature type="compositionally biased region" description="Low complexity" evidence="5">
    <location>
        <begin position="214"/>
        <end position="223"/>
    </location>
</feature>
<feature type="region of interest" description="Disordered" evidence="5">
    <location>
        <begin position="78"/>
        <end position="105"/>
    </location>
</feature>
<keyword evidence="1 4" id="KW-0479">Metal-binding</keyword>
<dbReference type="Pfam" id="PF00412">
    <property type="entry name" value="LIM"/>
    <property type="match status" value="1"/>
</dbReference>
<feature type="compositionally biased region" description="Acidic residues" evidence="5">
    <location>
        <begin position="626"/>
        <end position="635"/>
    </location>
</feature>
<feature type="compositionally biased region" description="Basic and acidic residues" evidence="5">
    <location>
        <begin position="112"/>
        <end position="126"/>
    </location>
</feature>
<dbReference type="Gene3D" id="2.10.110.10">
    <property type="entry name" value="Cysteine Rich Protein"/>
    <property type="match status" value="1"/>
</dbReference>
<dbReference type="PROSITE" id="PS50023">
    <property type="entry name" value="LIM_DOMAIN_2"/>
    <property type="match status" value="1"/>
</dbReference>
<feature type="compositionally biased region" description="Basic and acidic residues" evidence="5">
    <location>
        <begin position="380"/>
        <end position="396"/>
    </location>
</feature>
<evidence type="ECO:0000259" key="6">
    <source>
        <dbReference type="PROSITE" id="PS50023"/>
    </source>
</evidence>
<name>A0AA88LVF7_TACVA</name>
<feature type="compositionally biased region" description="Polar residues" evidence="5">
    <location>
        <begin position="79"/>
        <end position="105"/>
    </location>
</feature>
<feature type="compositionally biased region" description="Acidic residues" evidence="5">
    <location>
        <begin position="604"/>
        <end position="616"/>
    </location>
</feature>
<evidence type="ECO:0000256" key="1">
    <source>
        <dbReference type="ARBA" id="ARBA00022723"/>
    </source>
</evidence>
<dbReference type="GO" id="GO:0046872">
    <property type="term" value="F:metal ion binding"/>
    <property type="evidence" value="ECO:0007669"/>
    <property type="project" value="UniProtKB-KW"/>
</dbReference>
<evidence type="ECO:0000256" key="2">
    <source>
        <dbReference type="ARBA" id="ARBA00022833"/>
    </source>
</evidence>
<dbReference type="SUPFAM" id="SSF57716">
    <property type="entry name" value="Glucocorticoid receptor-like (DNA-binding domain)"/>
    <property type="match status" value="2"/>
</dbReference>
<feature type="compositionally biased region" description="Acidic residues" evidence="5">
    <location>
        <begin position="531"/>
        <end position="546"/>
    </location>
</feature>
<feature type="region of interest" description="Disordered" evidence="5">
    <location>
        <begin position="206"/>
        <end position="250"/>
    </location>
</feature>
<keyword evidence="8" id="KW-1185">Reference proteome</keyword>
<keyword evidence="3 4" id="KW-0440">LIM domain</keyword>
<dbReference type="EMBL" id="JAVHJS010000020">
    <property type="protein sequence ID" value="KAK2824998.1"/>
    <property type="molecule type" value="Genomic_DNA"/>
</dbReference>
<evidence type="ECO:0000256" key="4">
    <source>
        <dbReference type="PROSITE-ProRule" id="PRU00125"/>
    </source>
</evidence>
<dbReference type="PROSITE" id="PS00478">
    <property type="entry name" value="LIM_DOMAIN_1"/>
    <property type="match status" value="1"/>
</dbReference>
<feature type="compositionally biased region" description="Low complexity" evidence="5">
    <location>
        <begin position="573"/>
        <end position="593"/>
    </location>
</feature>
<feature type="region of interest" description="Disordered" evidence="5">
    <location>
        <begin position="140"/>
        <end position="159"/>
    </location>
</feature>
<dbReference type="SMART" id="SM00132">
    <property type="entry name" value="LIM"/>
    <property type="match status" value="1"/>
</dbReference>
<evidence type="ECO:0000313" key="7">
    <source>
        <dbReference type="EMBL" id="KAK2824998.1"/>
    </source>
</evidence>
<evidence type="ECO:0000256" key="5">
    <source>
        <dbReference type="SAM" id="MobiDB-lite"/>
    </source>
</evidence>
<accession>A0AA88LVF7</accession>
<dbReference type="AlphaFoldDB" id="A0AA88LVF7"/>
<dbReference type="InterPro" id="IPR028740">
    <property type="entry name" value="EPLIN_Lim_dom"/>
</dbReference>
<feature type="region of interest" description="Disordered" evidence="5">
    <location>
        <begin position="380"/>
        <end position="635"/>
    </location>
</feature>